<dbReference type="PIRSF" id="PIRSF016184">
    <property type="entry name" value="PhzC_PhzF"/>
    <property type="match status" value="1"/>
</dbReference>
<evidence type="ECO:0000313" key="4">
    <source>
        <dbReference type="Proteomes" id="UP001527882"/>
    </source>
</evidence>
<evidence type="ECO:0000313" key="3">
    <source>
        <dbReference type="EMBL" id="MCZ8512503.1"/>
    </source>
</evidence>
<dbReference type="InterPro" id="IPR003719">
    <property type="entry name" value="Phenazine_PhzF-like"/>
</dbReference>
<dbReference type="SUPFAM" id="SSF54506">
    <property type="entry name" value="Diaminopimelate epimerase-like"/>
    <property type="match status" value="1"/>
</dbReference>
<keyword evidence="4" id="KW-1185">Reference proteome</keyword>
<dbReference type="EMBL" id="JAQAGZ010000005">
    <property type="protein sequence ID" value="MCZ8512503.1"/>
    <property type="molecule type" value="Genomic_DNA"/>
</dbReference>
<dbReference type="NCBIfam" id="TIGR00654">
    <property type="entry name" value="PhzF_family"/>
    <property type="match status" value="1"/>
</dbReference>
<dbReference type="Proteomes" id="UP001527882">
    <property type="component" value="Unassembled WGS sequence"/>
</dbReference>
<name>A0ABT4Q6Q1_9BACL</name>
<dbReference type="Pfam" id="PF02567">
    <property type="entry name" value="PhzC-PhzF"/>
    <property type="match status" value="1"/>
</dbReference>
<gene>
    <name evidence="3" type="ORF">O9H85_08750</name>
</gene>
<keyword evidence="2" id="KW-0413">Isomerase</keyword>
<evidence type="ECO:0000256" key="1">
    <source>
        <dbReference type="ARBA" id="ARBA00008270"/>
    </source>
</evidence>
<protein>
    <submittedName>
        <fullName evidence="3">PhzF family phenazine biosynthesis protein</fullName>
    </submittedName>
</protein>
<accession>A0ABT4Q6Q1</accession>
<proteinExistence type="inferred from homology"/>
<organism evidence="3 4">
    <name type="scientific">Paenibacillus gyeongsangnamensis</name>
    <dbReference type="NCBI Taxonomy" id="3388067"/>
    <lineage>
        <taxon>Bacteria</taxon>
        <taxon>Bacillati</taxon>
        <taxon>Bacillota</taxon>
        <taxon>Bacilli</taxon>
        <taxon>Bacillales</taxon>
        <taxon>Paenibacillaceae</taxon>
        <taxon>Paenibacillus</taxon>
    </lineage>
</organism>
<reference evidence="3 4" key="1">
    <citation type="submission" date="2022-12" db="EMBL/GenBank/DDBJ databases">
        <title>Draft genome sequence of Paenibacillus sp. dW9.</title>
        <authorList>
            <person name="Choi E.-W."/>
            <person name="Kim D.-U."/>
        </authorList>
    </citation>
    <scope>NUCLEOTIDE SEQUENCE [LARGE SCALE GENOMIC DNA]</scope>
    <source>
        <strain evidence="4">dW9</strain>
    </source>
</reference>
<comment type="similarity">
    <text evidence="1">Belongs to the PhzF family.</text>
</comment>
<comment type="caution">
    <text evidence="3">The sequence shown here is derived from an EMBL/GenBank/DDBJ whole genome shotgun (WGS) entry which is preliminary data.</text>
</comment>
<evidence type="ECO:0000256" key="2">
    <source>
        <dbReference type="ARBA" id="ARBA00023235"/>
    </source>
</evidence>
<dbReference type="Gene3D" id="3.10.310.10">
    <property type="entry name" value="Diaminopimelate Epimerase, Chain A, domain 1"/>
    <property type="match status" value="2"/>
</dbReference>
<dbReference type="PANTHER" id="PTHR13774">
    <property type="entry name" value="PHENAZINE BIOSYNTHESIS PROTEIN"/>
    <property type="match status" value="1"/>
</dbReference>
<dbReference type="PANTHER" id="PTHR13774:SF17">
    <property type="entry name" value="PHENAZINE BIOSYNTHESIS-LIKE DOMAIN-CONTAINING PROTEIN"/>
    <property type="match status" value="1"/>
</dbReference>
<sequence length="269" mass="29943">MLMTELMMVDAFTDRPFHGNPAAVCFLDAFPGDAWMQQAAMEMQQSETAFLCQEGPDYRLRWFTPDVEVDLCGHATLAAAHALWETDRVPLQSEIRFHTRSGLLTARRQEDWIRLDFPSEPVVPMECPPGLAEALGTAEIGFTGTNRMDLLVEVADEETVRRLKPDYALLSAIPVRGVLVTARSDSSGTDFVSRCFFPRLGIPEDPVTGSAHCALAPYWASKLGKRIFTAKQCSAREGTLRIELTETRMLLYGQAVTVLKGNLLPPPRR</sequence>